<dbReference type="InterPro" id="IPR008311">
    <property type="entry name" value="UCP028101"/>
</dbReference>
<dbReference type="InterPro" id="IPR006311">
    <property type="entry name" value="TAT_signal"/>
</dbReference>
<evidence type="ECO:0000313" key="1">
    <source>
        <dbReference type="EMBL" id="SHO67091.1"/>
    </source>
</evidence>
<dbReference type="Proteomes" id="UP000186406">
    <property type="component" value="Unassembled WGS sequence"/>
</dbReference>
<dbReference type="InterPro" id="IPR011044">
    <property type="entry name" value="Quino_amine_DH_bsu"/>
</dbReference>
<dbReference type="Gene3D" id="2.130.10.10">
    <property type="entry name" value="YVTN repeat-like/Quinoprotein amine dehydrogenase"/>
    <property type="match status" value="1"/>
</dbReference>
<evidence type="ECO:0000313" key="2">
    <source>
        <dbReference type="Proteomes" id="UP000186406"/>
    </source>
</evidence>
<proteinExistence type="predicted"/>
<dbReference type="Pfam" id="PF07433">
    <property type="entry name" value="DUF1513"/>
    <property type="match status" value="1"/>
</dbReference>
<keyword evidence="2" id="KW-1185">Reference proteome</keyword>
<evidence type="ECO:0008006" key="3">
    <source>
        <dbReference type="Google" id="ProtNLM"/>
    </source>
</evidence>
<dbReference type="STRING" id="1123029.SAMN02745172_03755"/>
<protein>
    <recommendedName>
        <fullName evidence="3">DUF1513 domain-containing protein</fullName>
    </recommendedName>
</protein>
<dbReference type="AlphaFoldDB" id="A0A1M7ZQF1"/>
<reference evidence="1 2" key="1">
    <citation type="submission" date="2016-12" db="EMBL/GenBank/DDBJ databases">
        <authorList>
            <person name="Song W.-J."/>
            <person name="Kurnit D.M."/>
        </authorList>
    </citation>
    <scope>NUCLEOTIDE SEQUENCE [LARGE SCALE GENOMIC DNA]</scope>
    <source>
        <strain evidence="1 2">DSM 19599</strain>
    </source>
</reference>
<gene>
    <name evidence="1" type="ORF">SAMN02745172_03755</name>
</gene>
<dbReference type="RefSeq" id="WP_175563746.1">
    <property type="nucleotide sequence ID" value="NZ_FRXO01000010.1"/>
</dbReference>
<dbReference type="PIRSF" id="PIRSF028101">
    <property type="entry name" value="UCP028101"/>
    <property type="match status" value="1"/>
</dbReference>
<dbReference type="EMBL" id="FRXO01000010">
    <property type="protein sequence ID" value="SHO67091.1"/>
    <property type="molecule type" value="Genomic_DNA"/>
</dbReference>
<sequence>MAIDRRRFLGLAAALPLAGFTPFAGLPSLGMVARAAEGEPLYATCCRLPDGRFAVALIDLEGRVHSSEILAARGHSLAVDGSGRWIVAFARRPGTFAVALDRETGRAVHAFSTPAGRHFEGHGVFSPDGRLLYATENAYDDGIAVVGIYDATVGFARVGELDGHGIGSHELLLDPDGETLIVANGGIYTHPDYPRANLDLAAMEPSLVRIDRRTGDLRDKAEPPGDLRQLSMRHMAVDGAGRTWIGCQWWGDKAEAVPLVAVHEAGKPLQFVEMTAHQRLSLGQYIGSVAANVAGDRIVLASPVGSTVMVFDTATRAIIESRDLTDGCGAAPAPESGFVLTSGEGAVIVERDGAETRHDSDISWDNHIRRL</sequence>
<organism evidence="1 2">
    <name type="scientific">Pseudoxanthobacter soli DSM 19599</name>
    <dbReference type="NCBI Taxonomy" id="1123029"/>
    <lineage>
        <taxon>Bacteria</taxon>
        <taxon>Pseudomonadati</taxon>
        <taxon>Pseudomonadota</taxon>
        <taxon>Alphaproteobacteria</taxon>
        <taxon>Hyphomicrobiales</taxon>
        <taxon>Segnochrobactraceae</taxon>
        <taxon>Pseudoxanthobacter</taxon>
    </lineage>
</organism>
<dbReference type="SUPFAM" id="SSF50969">
    <property type="entry name" value="YVTN repeat-like/Quinoprotein amine dehydrogenase"/>
    <property type="match status" value="1"/>
</dbReference>
<name>A0A1M7ZQF1_9HYPH</name>
<accession>A0A1M7ZQF1</accession>
<dbReference type="InterPro" id="IPR015943">
    <property type="entry name" value="WD40/YVTN_repeat-like_dom_sf"/>
</dbReference>
<dbReference type="PROSITE" id="PS51318">
    <property type="entry name" value="TAT"/>
    <property type="match status" value="1"/>
</dbReference>